<dbReference type="GO" id="GO:0003723">
    <property type="term" value="F:RNA binding"/>
    <property type="evidence" value="ECO:0007669"/>
    <property type="project" value="UniProtKB-UniRule"/>
</dbReference>
<dbReference type="CDD" id="cd11717">
    <property type="entry name" value="THUMP_THUMPD1_like"/>
    <property type="match status" value="1"/>
</dbReference>
<dbReference type="GO" id="GO:0006400">
    <property type="term" value="P:tRNA modification"/>
    <property type="evidence" value="ECO:0007669"/>
    <property type="project" value="InterPro"/>
</dbReference>
<dbReference type="InterPro" id="IPR004114">
    <property type="entry name" value="THUMP_dom"/>
</dbReference>
<evidence type="ECO:0000313" key="5">
    <source>
        <dbReference type="Proteomes" id="UP001295740"/>
    </source>
</evidence>
<evidence type="ECO:0000256" key="1">
    <source>
        <dbReference type="PROSITE-ProRule" id="PRU00529"/>
    </source>
</evidence>
<feature type="domain" description="THUMP" evidence="3">
    <location>
        <begin position="158"/>
        <end position="274"/>
    </location>
</feature>
<comment type="caution">
    <text evidence="4">The sequence shown here is derived from an EMBL/GenBank/DDBJ whole genome shotgun (WGS) entry which is preliminary data.</text>
</comment>
<feature type="compositionally biased region" description="Acidic residues" evidence="2">
    <location>
        <begin position="325"/>
        <end position="338"/>
    </location>
</feature>
<evidence type="ECO:0000256" key="2">
    <source>
        <dbReference type="SAM" id="MobiDB-lite"/>
    </source>
</evidence>
<proteinExistence type="predicted"/>
<sequence length="338" mass="37833">MDTSAKRKHDASNGSRGPPHKRSRGGGAGKWQTPHHKARIEAMKGRSLEVGDTGVWVTCVRHKEMQAIDEMVAIFHEYGDKLYGIKSQESGEAVDEEEVEDIESSIKNELEGMTPANKPKHAAFEPMRTNLDCLLFMKTREPVDPIHVVREICKDAAATTSKTQWRSRFINKFTPITYTGKATEKGVDEVAKRVLRDHFQLKGDEGDQAPGKEGAAYSYAIRPSFRAHNTLKRTDVITQVAELIAPEHKVNLTTPDKVILIDIYQTFCGMSVVNGDWDAMKRYNLHELYLSAAKSEDNPEEAKGEPLEKLQETAEETPKEKTQEEPQEDPAGTEDATT</sequence>
<accession>A0AAI8VQ73</accession>
<feature type="region of interest" description="Disordered" evidence="2">
    <location>
        <begin position="1"/>
        <end position="36"/>
    </location>
</feature>
<dbReference type="SUPFAM" id="SSF143437">
    <property type="entry name" value="THUMP domain-like"/>
    <property type="match status" value="1"/>
</dbReference>
<dbReference type="PANTHER" id="PTHR13452">
    <property type="entry name" value="THUMP DOMAIN CONTAINING PROTEIN 1-RELATED"/>
    <property type="match status" value="1"/>
</dbReference>
<reference evidence="4" key="1">
    <citation type="submission" date="2023-10" db="EMBL/GenBank/DDBJ databases">
        <authorList>
            <person name="Hackl T."/>
        </authorList>
    </citation>
    <scope>NUCLEOTIDE SEQUENCE</scope>
</reference>
<evidence type="ECO:0000313" key="4">
    <source>
        <dbReference type="EMBL" id="CAJ2508739.1"/>
    </source>
</evidence>
<name>A0AAI8VQ73_9PEZI</name>
<dbReference type="PROSITE" id="PS51165">
    <property type="entry name" value="THUMP"/>
    <property type="match status" value="1"/>
</dbReference>
<keyword evidence="5" id="KW-1185">Reference proteome</keyword>
<dbReference type="AlphaFoldDB" id="A0AAI8VQ73"/>
<dbReference type="EMBL" id="CAUWAG010000012">
    <property type="protein sequence ID" value="CAJ2508739.1"/>
    <property type="molecule type" value="Genomic_DNA"/>
</dbReference>
<protein>
    <submittedName>
        <fullName evidence="4">Uu.00g137650.m01.CDS01</fullName>
    </submittedName>
</protein>
<dbReference type="Proteomes" id="UP001295740">
    <property type="component" value="Unassembled WGS sequence"/>
</dbReference>
<dbReference type="Pfam" id="PF02926">
    <property type="entry name" value="THUMP"/>
    <property type="match status" value="1"/>
</dbReference>
<dbReference type="PANTHER" id="PTHR13452:SF10">
    <property type="entry name" value="THUMP DOMAIN-CONTAINING PROTEIN 1"/>
    <property type="match status" value="1"/>
</dbReference>
<feature type="compositionally biased region" description="Basic and acidic residues" evidence="2">
    <location>
        <begin position="294"/>
        <end position="324"/>
    </location>
</feature>
<dbReference type="Gene3D" id="3.30.2300.10">
    <property type="entry name" value="THUMP superfamily"/>
    <property type="match status" value="1"/>
</dbReference>
<dbReference type="InterPro" id="IPR040183">
    <property type="entry name" value="THUMPD1-like"/>
</dbReference>
<feature type="region of interest" description="Disordered" evidence="2">
    <location>
        <begin position="293"/>
        <end position="338"/>
    </location>
</feature>
<keyword evidence="1" id="KW-0694">RNA-binding</keyword>
<organism evidence="4 5">
    <name type="scientific">Anthostomella pinea</name>
    <dbReference type="NCBI Taxonomy" id="933095"/>
    <lineage>
        <taxon>Eukaryota</taxon>
        <taxon>Fungi</taxon>
        <taxon>Dikarya</taxon>
        <taxon>Ascomycota</taxon>
        <taxon>Pezizomycotina</taxon>
        <taxon>Sordariomycetes</taxon>
        <taxon>Xylariomycetidae</taxon>
        <taxon>Xylariales</taxon>
        <taxon>Xylariaceae</taxon>
        <taxon>Anthostomella</taxon>
    </lineage>
</organism>
<evidence type="ECO:0000259" key="3">
    <source>
        <dbReference type="PROSITE" id="PS51165"/>
    </source>
</evidence>
<gene>
    <name evidence="4" type="ORF">KHLLAP_LOCUS9207</name>
</gene>